<gene>
    <name evidence="3" type="primary">iolE</name>
    <name evidence="3" type="ORF">GCM10017772_04610</name>
</gene>
<sequence>MRLRADRVALNPIQWVNIKADPSDPDSEDLWLFADPAFRADYPGVLAQVRDAGFAAVMMQLLDTQTLQSYERMVRDAGLVLAPGYASVALPEDHGVLLAPGSAEQVRWYDGIRRIAEESNYFGLSTVFLSPEMSWAPGTRRTLEQTAVGADFDSSRLDRLIDILGAAAEVLREEGVRAGLHNHVGTWIETEEEIERALAAISPSLLGASFDIGHLAWAGIDPVRMLQRHADRLVDVHIKDLDLTVAAASRAEPTSYNAAVDRGLFREPGLGDLDLDAVLAALPDGWDGWVIVEVDRASMEPRASAEVSRAWVEARLTVADPHPA</sequence>
<reference evidence="3" key="2">
    <citation type="submission" date="2020-09" db="EMBL/GenBank/DDBJ databases">
        <authorList>
            <person name="Sun Q."/>
            <person name="Zhou Y."/>
        </authorList>
    </citation>
    <scope>NUCLEOTIDE SEQUENCE</scope>
    <source>
        <strain evidence="3">CGMCC 4.7398</strain>
    </source>
</reference>
<organism evidence="3 4">
    <name type="scientific">Promicromonospora soli</name>
    <dbReference type="NCBI Taxonomy" id="2035533"/>
    <lineage>
        <taxon>Bacteria</taxon>
        <taxon>Bacillati</taxon>
        <taxon>Actinomycetota</taxon>
        <taxon>Actinomycetes</taxon>
        <taxon>Micrococcales</taxon>
        <taxon>Promicromonosporaceae</taxon>
        <taxon>Promicromonospora</taxon>
    </lineage>
</organism>
<keyword evidence="4" id="KW-1185">Reference proteome</keyword>
<protein>
    <submittedName>
        <fullName evidence="3">Inosose dehydratase</fullName>
    </submittedName>
</protein>
<dbReference type="Gene3D" id="3.20.20.150">
    <property type="entry name" value="Divalent-metal-dependent TIM barrel enzymes"/>
    <property type="match status" value="1"/>
</dbReference>
<evidence type="ECO:0000259" key="2">
    <source>
        <dbReference type="Pfam" id="PF01261"/>
    </source>
</evidence>
<reference evidence="3" key="1">
    <citation type="journal article" date="2014" name="Int. J. Syst. Evol. Microbiol.">
        <title>Complete genome sequence of Corynebacterium casei LMG S-19264T (=DSM 44701T), isolated from a smear-ripened cheese.</title>
        <authorList>
            <consortium name="US DOE Joint Genome Institute (JGI-PGF)"/>
            <person name="Walter F."/>
            <person name="Albersmeier A."/>
            <person name="Kalinowski J."/>
            <person name="Ruckert C."/>
        </authorList>
    </citation>
    <scope>NUCLEOTIDE SEQUENCE</scope>
    <source>
        <strain evidence="3">CGMCC 4.7398</strain>
    </source>
</reference>
<dbReference type="PANTHER" id="PTHR12110">
    <property type="entry name" value="HYDROXYPYRUVATE ISOMERASE"/>
    <property type="match status" value="1"/>
</dbReference>
<dbReference type="InterPro" id="IPR013022">
    <property type="entry name" value="Xyl_isomerase-like_TIM-brl"/>
</dbReference>
<feature type="domain" description="Xylose isomerase-like TIM barrel" evidence="2">
    <location>
        <begin position="46"/>
        <end position="312"/>
    </location>
</feature>
<dbReference type="EMBL" id="BNAS01000001">
    <property type="protein sequence ID" value="GHH65781.1"/>
    <property type="molecule type" value="Genomic_DNA"/>
</dbReference>
<dbReference type="Proteomes" id="UP000627369">
    <property type="component" value="Unassembled WGS sequence"/>
</dbReference>
<dbReference type="InterPro" id="IPR036237">
    <property type="entry name" value="Xyl_isomerase-like_sf"/>
</dbReference>
<accession>A0A919FHL5</accession>
<dbReference type="AlphaFoldDB" id="A0A919FHL5"/>
<comment type="caution">
    <text evidence="3">The sequence shown here is derived from an EMBL/GenBank/DDBJ whole genome shotgun (WGS) entry which is preliminary data.</text>
</comment>
<evidence type="ECO:0000313" key="3">
    <source>
        <dbReference type="EMBL" id="GHH65781.1"/>
    </source>
</evidence>
<name>A0A919FHL5_9MICO</name>
<dbReference type="SUPFAM" id="SSF51658">
    <property type="entry name" value="Xylose isomerase-like"/>
    <property type="match status" value="1"/>
</dbReference>
<proteinExistence type="predicted"/>
<dbReference type="InterPro" id="IPR050312">
    <property type="entry name" value="IolE/XylAMocC-like"/>
</dbReference>
<keyword evidence="1" id="KW-0119">Carbohydrate metabolism</keyword>
<dbReference type="Pfam" id="PF01261">
    <property type="entry name" value="AP_endonuc_2"/>
    <property type="match status" value="1"/>
</dbReference>
<evidence type="ECO:0000256" key="1">
    <source>
        <dbReference type="ARBA" id="ARBA00023277"/>
    </source>
</evidence>
<dbReference type="RefSeq" id="WP_189667645.1">
    <property type="nucleotide sequence ID" value="NZ_BNAS01000001.1"/>
</dbReference>
<evidence type="ECO:0000313" key="4">
    <source>
        <dbReference type="Proteomes" id="UP000627369"/>
    </source>
</evidence>